<dbReference type="RefSeq" id="XP_001316318.1">
    <property type="nucleotide sequence ID" value="XM_001316283.1"/>
</dbReference>
<feature type="compositionally biased region" description="Basic and acidic residues" evidence="1">
    <location>
        <begin position="428"/>
        <end position="451"/>
    </location>
</feature>
<dbReference type="AlphaFoldDB" id="A2ETA5"/>
<feature type="compositionally biased region" description="Low complexity" evidence="1">
    <location>
        <begin position="273"/>
        <end position="328"/>
    </location>
</feature>
<organism evidence="2 3">
    <name type="scientific">Trichomonas vaginalis (strain ATCC PRA-98 / G3)</name>
    <dbReference type="NCBI Taxonomy" id="412133"/>
    <lineage>
        <taxon>Eukaryota</taxon>
        <taxon>Metamonada</taxon>
        <taxon>Parabasalia</taxon>
        <taxon>Trichomonadida</taxon>
        <taxon>Trichomonadidae</taxon>
        <taxon>Trichomonas</taxon>
    </lineage>
</organism>
<reference evidence="2" key="2">
    <citation type="journal article" date="2007" name="Science">
        <title>Draft genome sequence of the sexually transmitted pathogen Trichomonas vaginalis.</title>
        <authorList>
            <person name="Carlton J.M."/>
            <person name="Hirt R.P."/>
            <person name="Silva J.C."/>
            <person name="Delcher A.L."/>
            <person name="Schatz M."/>
            <person name="Zhao Q."/>
            <person name="Wortman J.R."/>
            <person name="Bidwell S.L."/>
            <person name="Alsmark U.C.M."/>
            <person name="Besteiro S."/>
            <person name="Sicheritz-Ponten T."/>
            <person name="Noel C.J."/>
            <person name="Dacks J.B."/>
            <person name="Foster P.G."/>
            <person name="Simillion C."/>
            <person name="Van de Peer Y."/>
            <person name="Miranda-Saavedra D."/>
            <person name="Barton G.J."/>
            <person name="Westrop G.D."/>
            <person name="Mueller S."/>
            <person name="Dessi D."/>
            <person name="Fiori P.L."/>
            <person name="Ren Q."/>
            <person name="Paulsen I."/>
            <person name="Zhang H."/>
            <person name="Bastida-Corcuera F.D."/>
            <person name="Simoes-Barbosa A."/>
            <person name="Brown M.T."/>
            <person name="Hayes R.D."/>
            <person name="Mukherjee M."/>
            <person name="Okumura C.Y."/>
            <person name="Schneider R."/>
            <person name="Smith A.J."/>
            <person name="Vanacova S."/>
            <person name="Villalvazo M."/>
            <person name="Haas B.J."/>
            <person name="Pertea M."/>
            <person name="Feldblyum T.V."/>
            <person name="Utterback T.R."/>
            <person name="Shu C.L."/>
            <person name="Osoegawa K."/>
            <person name="de Jong P.J."/>
            <person name="Hrdy I."/>
            <person name="Horvathova L."/>
            <person name="Zubacova Z."/>
            <person name="Dolezal P."/>
            <person name="Malik S.B."/>
            <person name="Logsdon J.M. Jr."/>
            <person name="Henze K."/>
            <person name="Gupta A."/>
            <person name="Wang C.C."/>
            <person name="Dunne R.L."/>
            <person name="Upcroft J.A."/>
            <person name="Upcroft P."/>
            <person name="White O."/>
            <person name="Salzberg S.L."/>
            <person name="Tang P."/>
            <person name="Chiu C.-H."/>
            <person name="Lee Y.-S."/>
            <person name="Embley T.M."/>
            <person name="Coombs G.H."/>
            <person name="Mottram J.C."/>
            <person name="Tachezy J."/>
            <person name="Fraser-Liggett C.M."/>
            <person name="Johnson P.J."/>
        </authorList>
    </citation>
    <scope>NUCLEOTIDE SEQUENCE [LARGE SCALE GENOMIC DNA]</scope>
    <source>
        <strain evidence="2">G3</strain>
    </source>
</reference>
<feature type="compositionally biased region" description="Basic and acidic residues" evidence="1">
    <location>
        <begin position="336"/>
        <end position="363"/>
    </location>
</feature>
<name>A2ETA5_TRIV3</name>
<feature type="region of interest" description="Disordered" evidence="1">
    <location>
        <begin position="268"/>
        <end position="363"/>
    </location>
</feature>
<dbReference type="EMBL" id="DS113485">
    <property type="protein sequence ID" value="EAY04095.1"/>
    <property type="molecule type" value="Genomic_DNA"/>
</dbReference>
<feature type="region of interest" description="Disordered" evidence="1">
    <location>
        <begin position="426"/>
        <end position="453"/>
    </location>
</feature>
<dbReference type="KEGG" id="tva:4761940"/>
<dbReference type="VEuPathDB" id="TrichDB:TVAGG3_0620280"/>
<dbReference type="VEuPathDB" id="TrichDB:TVAG_483320"/>
<dbReference type="InParanoid" id="A2ETA5"/>
<keyword evidence="3" id="KW-1185">Reference proteome</keyword>
<protein>
    <submittedName>
        <fullName evidence="2">Uncharacterized protein</fullName>
    </submittedName>
</protein>
<evidence type="ECO:0000256" key="1">
    <source>
        <dbReference type="SAM" id="MobiDB-lite"/>
    </source>
</evidence>
<evidence type="ECO:0000313" key="2">
    <source>
        <dbReference type="EMBL" id="EAY04095.1"/>
    </source>
</evidence>
<gene>
    <name evidence="2" type="ORF">TVAG_483320</name>
</gene>
<dbReference type="Proteomes" id="UP000001542">
    <property type="component" value="Unassembled WGS sequence"/>
</dbReference>
<accession>A2ETA5</accession>
<sequence length="645" mass="73913">MDELKISPSQILFEFAKEASDTGLCYGLGRSEPYVPFLFKSNSFFSYDWSPSIDGIRINPKQKRKISRLLNNVSNDYYQSSMSFICSVAESYIFRASLDEWECNICHARFQQEDGIQHVCDCHPAIFADSLQKHIDIISNENDSINNMTTKLQFDATAVQPSTPFEPVLQQRMQIKAPYLSEDDISFDEEEDSDDLDFREHLDSQFPQFSNADYPIDMPIPPVISNVLRSPSIDVRQCVTKTRLLNYDQEDMNRADTLLKPLIDLISSPFQPQSSTENQSKNSSKQQPKKTQQQASPQITQSQPIQPQAQQQQNSQNSQPIQPNLPQNVPTTSKSEPIRPADTKDTKEPPKTPKSSIHDLTPDEMKEFEGLDHPKKSKKPSPPKTISFIETIPEDIQNEAIESVVELLLNNYVESNAMHIIKPTLSNRKKEMAKRAKEEKELKKRQEDQKRKQAFQQKRQECLDKMASCVSIPLIRSFVLSEIENIFEDEKKKLIAEAEKETTELTQMGNLPPPILVSGLLSYSSNKISDIIQLFSNCEFVKDEENNPKIRFRLVGNRMDVLVYLQNKADVKKMLEMTNPMMVNCQQVSLSVEHRQPEMPEIFKCYTGQEMVILSKNIDLSNVKYDMYAMTSGMCAPEYQIKDPE</sequence>
<proteinExistence type="predicted"/>
<evidence type="ECO:0000313" key="3">
    <source>
        <dbReference type="Proteomes" id="UP000001542"/>
    </source>
</evidence>
<reference evidence="2" key="1">
    <citation type="submission" date="2006-10" db="EMBL/GenBank/DDBJ databases">
        <authorList>
            <person name="Amadeo P."/>
            <person name="Zhao Q."/>
            <person name="Wortman J."/>
            <person name="Fraser-Liggett C."/>
            <person name="Carlton J."/>
        </authorList>
    </citation>
    <scope>NUCLEOTIDE SEQUENCE</scope>
    <source>
        <strain evidence="2">G3</strain>
    </source>
</reference>